<evidence type="ECO:0000313" key="7">
    <source>
        <dbReference type="EMBL" id="KAJ1160967.1"/>
    </source>
</evidence>
<dbReference type="EMBL" id="JANPWB010000008">
    <property type="protein sequence ID" value="KAJ1160967.1"/>
    <property type="molecule type" value="Genomic_DNA"/>
</dbReference>
<dbReference type="Proteomes" id="UP001066276">
    <property type="component" value="Chromosome 4_2"/>
</dbReference>
<keyword evidence="1" id="KW-0479">Metal-binding</keyword>
<feature type="compositionally biased region" description="Polar residues" evidence="5">
    <location>
        <begin position="276"/>
        <end position="285"/>
    </location>
</feature>
<dbReference type="CDD" id="cd16563">
    <property type="entry name" value="RING-HC_RNF220"/>
    <property type="match status" value="1"/>
</dbReference>
<dbReference type="InterPro" id="IPR013083">
    <property type="entry name" value="Znf_RING/FYVE/PHD"/>
</dbReference>
<keyword evidence="8" id="KW-1185">Reference proteome</keyword>
<feature type="compositionally biased region" description="Basic and acidic residues" evidence="5">
    <location>
        <begin position="230"/>
        <end position="242"/>
    </location>
</feature>
<gene>
    <name evidence="7" type="ORF">NDU88_001456</name>
</gene>
<dbReference type="PANTHER" id="PTHR13459">
    <property type="entry name" value="E3 UBIQUITIN-PROTEIN LIGASE RNF220 ISOFORM X1"/>
    <property type="match status" value="1"/>
</dbReference>
<evidence type="ECO:0000256" key="1">
    <source>
        <dbReference type="ARBA" id="ARBA00022723"/>
    </source>
</evidence>
<feature type="region of interest" description="Disordered" evidence="5">
    <location>
        <begin position="51"/>
        <end position="93"/>
    </location>
</feature>
<dbReference type="InterPro" id="IPR040178">
    <property type="entry name" value="RNF220_RING"/>
</dbReference>
<dbReference type="InterPro" id="IPR052443">
    <property type="entry name" value="E3_ubiq-ligase_RNF220-like"/>
</dbReference>
<dbReference type="GO" id="GO:0016567">
    <property type="term" value="P:protein ubiquitination"/>
    <property type="evidence" value="ECO:0007669"/>
    <property type="project" value="TreeGrafter"/>
</dbReference>
<dbReference type="AlphaFoldDB" id="A0AAV7S9U2"/>
<evidence type="ECO:0000256" key="3">
    <source>
        <dbReference type="ARBA" id="ARBA00022833"/>
    </source>
</evidence>
<feature type="region of interest" description="Disordered" evidence="5">
    <location>
        <begin position="131"/>
        <end position="199"/>
    </location>
</feature>
<dbReference type="Pfam" id="PF13923">
    <property type="entry name" value="zf-C3HC4_2"/>
    <property type="match status" value="1"/>
</dbReference>
<dbReference type="InterPro" id="IPR001841">
    <property type="entry name" value="Znf_RING"/>
</dbReference>
<dbReference type="Gene3D" id="3.30.40.10">
    <property type="entry name" value="Zinc/RING finger domain, C3HC4 (zinc finger)"/>
    <property type="match status" value="1"/>
</dbReference>
<proteinExistence type="predicted"/>
<evidence type="ECO:0000313" key="8">
    <source>
        <dbReference type="Proteomes" id="UP001066276"/>
    </source>
</evidence>
<name>A0AAV7S9U2_PLEWA</name>
<keyword evidence="2 4" id="KW-0863">Zinc-finger</keyword>
<evidence type="ECO:0000256" key="2">
    <source>
        <dbReference type="ARBA" id="ARBA00022771"/>
    </source>
</evidence>
<feature type="region of interest" description="Disordered" evidence="5">
    <location>
        <begin position="217"/>
        <end position="291"/>
    </location>
</feature>
<evidence type="ECO:0000256" key="5">
    <source>
        <dbReference type="SAM" id="MobiDB-lite"/>
    </source>
</evidence>
<feature type="compositionally biased region" description="Acidic residues" evidence="5">
    <location>
        <begin position="256"/>
        <end position="266"/>
    </location>
</feature>
<feature type="domain" description="RING-type" evidence="6">
    <location>
        <begin position="336"/>
        <end position="375"/>
    </location>
</feature>
<dbReference type="Pfam" id="PF15926">
    <property type="entry name" value="RNF220"/>
    <property type="match status" value="1"/>
</dbReference>
<accession>A0AAV7S9U2</accession>
<dbReference type="InterPro" id="IPR031824">
    <property type="entry name" value="RNF220_mid"/>
</dbReference>
<dbReference type="PROSITE" id="PS50089">
    <property type="entry name" value="ZF_RING_2"/>
    <property type="match status" value="1"/>
</dbReference>
<reference evidence="7" key="1">
    <citation type="journal article" date="2022" name="bioRxiv">
        <title>Sequencing and chromosome-scale assembly of the giantPleurodeles waltlgenome.</title>
        <authorList>
            <person name="Brown T."/>
            <person name="Elewa A."/>
            <person name="Iarovenko S."/>
            <person name="Subramanian E."/>
            <person name="Araus A.J."/>
            <person name="Petzold A."/>
            <person name="Susuki M."/>
            <person name="Suzuki K.-i.T."/>
            <person name="Hayashi T."/>
            <person name="Toyoda A."/>
            <person name="Oliveira C."/>
            <person name="Osipova E."/>
            <person name="Leigh N.D."/>
            <person name="Simon A."/>
            <person name="Yun M.H."/>
        </authorList>
    </citation>
    <scope>NUCLEOTIDE SEQUENCE</scope>
    <source>
        <strain evidence="7">20211129_DDA</strain>
        <tissue evidence="7">Liver</tissue>
    </source>
</reference>
<evidence type="ECO:0000259" key="6">
    <source>
        <dbReference type="PROSITE" id="PS50089"/>
    </source>
</evidence>
<organism evidence="7 8">
    <name type="scientific">Pleurodeles waltl</name>
    <name type="common">Iberian ribbed newt</name>
    <dbReference type="NCBI Taxonomy" id="8319"/>
    <lineage>
        <taxon>Eukaryota</taxon>
        <taxon>Metazoa</taxon>
        <taxon>Chordata</taxon>
        <taxon>Craniata</taxon>
        <taxon>Vertebrata</taxon>
        <taxon>Euteleostomi</taxon>
        <taxon>Amphibia</taxon>
        <taxon>Batrachia</taxon>
        <taxon>Caudata</taxon>
        <taxon>Salamandroidea</taxon>
        <taxon>Salamandridae</taxon>
        <taxon>Pleurodelinae</taxon>
        <taxon>Pleurodeles</taxon>
    </lineage>
</organism>
<dbReference type="PANTHER" id="PTHR13459:SF4">
    <property type="entry name" value="RING-TYPE DOMAIN-CONTAINING PROTEIN"/>
    <property type="match status" value="1"/>
</dbReference>
<keyword evidence="3" id="KW-0862">Zinc</keyword>
<dbReference type="SUPFAM" id="SSF57850">
    <property type="entry name" value="RING/U-box"/>
    <property type="match status" value="1"/>
</dbReference>
<dbReference type="GO" id="GO:0061630">
    <property type="term" value="F:ubiquitin protein ligase activity"/>
    <property type="evidence" value="ECO:0007669"/>
    <property type="project" value="TreeGrafter"/>
</dbReference>
<comment type="caution">
    <text evidence="7">The sequence shown here is derived from an EMBL/GenBank/DDBJ whole genome shotgun (WGS) entry which is preliminary data.</text>
</comment>
<dbReference type="GO" id="GO:0008270">
    <property type="term" value="F:zinc ion binding"/>
    <property type="evidence" value="ECO:0007669"/>
    <property type="project" value="UniProtKB-KW"/>
</dbReference>
<sequence>MLGYGALHPFPPFHLPEDMECFQAGYLSTKRPKMLSTSEPPQVRYLALEKGLETPRTPLSREIGNGPEGLSPGSAKYRSSPPTRQTVTKRAEKKPESCQPFFCPLCHRALKRVELADHLQYELGTFSHHISDSEPEMSQEKEAASVPYPAGGSAAHDRRDSPKMSPCPSEEGSKVNRHQSFQQVKSNREARLGARAGRCKRMKGGLEEQLVGSLLRMSREGEEELSEGSRCGDEKGLLETKDPQLLTPKSTSSREDDVDIESEGDELPPFLPHKFQSPSSSTSPVAQDGTLTSLGLDTTFKREEEEAGLAAVTVQMLKEQIQELTQRLQRTDSYKCHICLDSYSAPLTSIQCWHIHCELCWLRTLGTKKLCPQCHTITSPADLRRVYL</sequence>
<protein>
    <recommendedName>
        <fullName evidence="6">RING-type domain-containing protein</fullName>
    </recommendedName>
</protein>
<evidence type="ECO:0000256" key="4">
    <source>
        <dbReference type="PROSITE-ProRule" id="PRU00175"/>
    </source>
</evidence>